<evidence type="ECO:0000313" key="2">
    <source>
        <dbReference type="Proteomes" id="UP000244338"/>
    </source>
</evidence>
<organism evidence="1 2">
    <name type="scientific">Candidatus Carbonibacillus altaicus</name>
    <dbReference type="NCBI Taxonomy" id="2163959"/>
    <lineage>
        <taxon>Bacteria</taxon>
        <taxon>Bacillati</taxon>
        <taxon>Bacillota</taxon>
        <taxon>Bacilli</taxon>
        <taxon>Bacillales</taxon>
        <taxon>Candidatus Carbonibacillus</taxon>
    </lineage>
</organism>
<dbReference type="AlphaFoldDB" id="A0A2R6Y1U8"/>
<protein>
    <submittedName>
        <fullName evidence="1">Uncharacterized protein</fullName>
    </submittedName>
</protein>
<sequence length="58" mass="6938">MQCKKIEEARRVAKILEAEAIFFPYRDSVLPVNDEIKFRLAGIIWEKKAGYRYYVLEE</sequence>
<name>A0A2R6Y1U8_9BACL</name>
<gene>
    <name evidence="1" type="ORF">BSOLF_2806</name>
</gene>
<proteinExistence type="predicted"/>
<comment type="caution">
    <text evidence="1">The sequence shown here is derived from an EMBL/GenBank/DDBJ whole genome shotgun (WGS) entry which is preliminary data.</text>
</comment>
<evidence type="ECO:0000313" key="1">
    <source>
        <dbReference type="EMBL" id="PTQ56656.1"/>
    </source>
</evidence>
<accession>A0A2R6Y1U8</accession>
<dbReference type="EMBL" id="PEBX01000022">
    <property type="protein sequence ID" value="PTQ56656.1"/>
    <property type="molecule type" value="Genomic_DNA"/>
</dbReference>
<reference evidence="2" key="1">
    <citation type="journal article" date="2018" name="Sci. Rep.">
        <title>Lignite coal burning seam in the remote Altai Mountains harbors a hydrogen-driven thermophilic microbial community.</title>
        <authorList>
            <person name="Kadnikov V.V."/>
            <person name="Mardanov A.V."/>
            <person name="Ivasenko D.A."/>
            <person name="Antsiferov D.V."/>
            <person name="Beletsky A.V."/>
            <person name="Karnachuk O.V."/>
            <person name="Ravin N.V."/>
        </authorList>
    </citation>
    <scope>NUCLEOTIDE SEQUENCE [LARGE SCALE GENOMIC DNA]</scope>
</reference>
<dbReference type="Proteomes" id="UP000244338">
    <property type="component" value="Unassembled WGS sequence"/>
</dbReference>